<feature type="binding site" evidence="13">
    <location>
        <begin position="136"/>
        <end position="137"/>
    </location>
    <ligand>
        <name>NAD(+)</name>
        <dbReference type="ChEBI" id="CHEBI:57540"/>
    </ligand>
</feature>
<evidence type="ECO:0000256" key="14">
    <source>
        <dbReference type="PIRSR" id="PIRSR600760-2"/>
    </source>
</evidence>
<evidence type="ECO:0000313" key="15">
    <source>
        <dbReference type="EMBL" id="SDQ60984.1"/>
    </source>
</evidence>
<dbReference type="Pfam" id="PF00459">
    <property type="entry name" value="Inositol_P"/>
    <property type="match status" value="1"/>
</dbReference>
<dbReference type="AlphaFoldDB" id="A0A1H1C9Z1"/>
<evidence type="ECO:0000256" key="7">
    <source>
        <dbReference type="ARBA" id="ARBA00022801"/>
    </source>
</evidence>
<comment type="cofactor">
    <cofactor evidence="3 14">
        <name>Mg(2+)</name>
        <dbReference type="ChEBI" id="CHEBI:18420"/>
    </cofactor>
</comment>
<dbReference type="SUPFAM" id="SSF111331">
    <property type="entry name" value="NAD kinase/diacylglycerol kinase-like"/>
    <property type="match status" value="1"/>
</dbReference>
<evidence type="ECO:0000256" key="12">
    <source>
        <dbReference type="ARBA" id="ARBA00038103"/>
    </source>
</evidence>
<dbReference type="InterPro" id="IPR002504">
    <property type="entry name" value="NADK"/>
</dbReference>
<feature type="binding site" evidence="14">
    <location>
        <position position="386"/>
    </location>
    <ligand>
        <name>Mg(2+)</name>
        <dbReference type="ChEBI" id="CHEBI:18420"/>
        <label>1</label>
        <note>catalytic</note>
    </ligand>
</feature>
<keyword evidence="4 13" id="KW-0808">Transferase</keyword>
<gene>
    <name evidence="13" type="primary">nadK</name>
    <name evidence="15" type="ORF">SAMN04489842_1327</name>
</gene>
<dbReference type="EMBL" id="FNLC01000001">
    <property type="protein sequence ID" value="SDQ60984.1"/>
    <property type="molecule type" value="Genomic_DNA"/>
</dbReference>
<evidence type="ECO:0000256" key="5">
    <source>
        <dbReference type="ARBA" id="ARBA00022723"/>
    </source>
</evidence>
<dbReference type="Gene3D" id="2.60.200.30">
    <property type="entry name" value="Probable inorganic polyphosphate/atp-NAD kinase, domain 2"/>
    <property type="match status" value="1"/>
</dbReference>
<dbReference type="InterPro" id="IPR020583">
    <property type="entry name" value="Inositol_monoP_metal-BS"/>
</dbReference>
<dbReference type="PANTHER" id="PTHR20854:SF4">
    <property type="entry name" value="INOSITOL-1-MONOPHOSPHATASE-RELATED"/>
    <property type="match status" value="1"/>
</dbReference>
<dbReference type="Gene3D" id="3.30.540.10">
    <property type="entry name" value="Fructose-1,6-Bisphosphatase, subunit A, domain 1"/>
    <property type="match status" value="1"/>
</dbReference>
<dbReference type="GO" id="GO:0007165">
    <property type="term" value="P:signal transduction"/>
    <property type="evidence" value="ECO:0007669"/>
    <property type="project" value="TreeGrafter"/>
</dbReference>
<feature type="active site" description="Proton acceptor" evidence="13">
    <location>
        <position position="67"/>
    </location>
</feature>
<name>A0A1H1C9Z1_NATTX</name>
<dbReference type="Gene3D" id="3.40.50.10330">
    <property type="entry name" value="Probable inorganic polyphosphate/atp-NAD kinase, domain 1"/>
    <property type="match status" value="1"/>
</dbReference>
<evidence type="ECO:0000256" key="6">
    <source>
        <dbReference type="ARBA" id="ARBA00022777"/>
    </source>
</evidence>
<dbReference type="GO" id="GO:0006741">
    <property type="term" value="P:NADP+ biosynthetic process"/>
    <property type="evidence" value="ECO:0007669"/>
    <property type="project" value="UniProtKB-UniRule"/>
</dbReference>
<dbReference type="GO" id="GO:0046854">
    <property type="term" value="P:phosphatidylinositol phosphate biosynthetic process"/>
    <property type="evidence" value="ECO:0007669"/>
    <property type="project" value="InterPro"/>
</dbReference>
<evidence type="ECO:0000256" key="13">
    <source>
        <dbReference type="HAMAP-Rule" id="MF_00361"/>
    </source>
</evidence>
<keyword evidence="13" id="KW-0547">Nucleotide-binding</keyword>
<sequence>MRGRRLATTEEIVAIVSPAEESEAAVRRLESWASDNGLGLETVDVGDDIDDVYDPDSETLGVTIGGDGTFLEGIQQFEPRNVPILGINTGTLAFLVRVDVDDLEAALTEVVQGRATIDERQQITVEANGLEATGINDVMVKHVQPEEPVDRKITKLDVFADGQYVGEYDGTGLAIATPTGSTGISLSANGPVHNPTNNSCLQIVPLHTHRMGVRPLIVSEDTEICIVCSERADMLIDGGRFHEQLEADDVITVTGAASTANVVRTSHDDDFFTAITELLGWGARDAEGESLPPTVSSEAGPDCFEERACELAKEAVRSVRNPLRNLHGKVETERYKTDTSDVITEADYLSENIITTAIENEYPAHTILTEEGIHTETGSEYTWLVDPLDGTGNYANGNPNYAVSLALLENDEPIVGVVYAPETDELWSAIAGEGAYKNGSPITTTDRDALEESMLMSGYDPEGIFLSYFYDDTRGVRRLGSAALHLCYLANGSADAVWEYDTYPWDVAAGIVIAREAGASVTDSSGESFEVYGEKDRQELVASNGHIHDDLTSRLRDNEYLYNTVDN</sequence>
<comment type="function">
    <text evidence="13">Involved in the regulation of the intracellular balance of NAD and NADP, and is a key enzyme in the biosynthesis of NADP. Catalyzes specifically the phosphorylation on 2'-hydroxyl of the adenosine moiety of NAD to yield NADP.</text>
</comment>
<dbReference type="InterPro" id="IPR016064">
    <property type="entry name" value="NAD/diacylglycerol_kinase_sf"/>
</dbReference>
<dbReference type="PROSITE" id="PS00630">
    <property type="entry name" value="IMP_2"/>
    <property type="match status" value="1"/>
</dbReference>
<feature type="binding site" evidence="14">
    <location>
        <position position="506"/>
    </location>
    <ligand>
        <name>Mg(2+)</name>
        <dbReference type="ChEBI" id="CHEBI:18420"/>
        <label>1</label>
        <note>catalytic</note>
    </ligand>
</feature>
<feature type="binding site" evidence="14">
    <location>
        <position position="370"/>
    </location>
    <ligand>
        <name>Mg(2+)</name>
        <dbReference type="ChEBI" id="CHEBI:18420"/>
        <label>1</label>
        <note>catalytic</note>
    </ligand>
</feature>
<keyword evidence="13" id="KW-0067">ATP-binding</keyword>
<organism evidence="15 16">
    <name type="scientific">Natronobacterium texcoconense</name>
    <dbReference type="NCBI Taxonomy" id="1095778"/>
    <lineage>
        <taxon>Archaea</taxon>
        <taxon>Methanobacteriati</taxon>
        <taxon>Methanobacteriota</taxon>
        <taxon>Stenosarchaea group</taxon>
        <taxon>Halobacteria</taxon>
        <taxon>Halobacteriales</taxon>
        <taxon>Natrialbaceae</taxon>
        <taxon>Natronobacterium</taxon>
    </lineage>
</organism>
<dbReference type="EC" id="2.7.1.23" evidence="13"/>
<evidence type="ECO:0000256" key="4">
    <source>
        <dbReference type="ARBA" id="ARBA00022679"/>
    </source>
</evidence>
<feature type="binding site" evidence="14">
    <location>
        <position position="388"/>
    </location>
    <ligand>
        <name>Mg(2+)</name>
        <dbReference type="ChEBI" id="CHEBI:18420"/>
        <label>1</label>
        <note>catalytic</note>
    </ligand>
</feature>
<comment type="caution">
    <text evidence="13">Lacks conserved residue(s) required for the propagation of feature annotation.</text>
</comment>
<dbReference type="PRINTS" id="PR00377">
    <property type="entry name" value="IMPHPHTASES"/>
</dbReference>
<protein>
    <recommendedName>
        <fullName evidence="13">NAD kinase</fullName>
        <ecNumber evidence="13">2.7.1.23</ecNumber>
    </recommendedName>
    <alternativeName>
        <fullName evidence="13">ATP-dependent NAD kinase</fullName>
    </alternativeName>
</protein>
<dbReference type="FunFam" id="3.40.190.80:FF:000020">
    <property type="entry name" value="Fructose-1,6-bisphosphatase/inositol-1-monophosphatase"/>
    <property type="match status" value="1"/>
</dbReference>
<comment type="cofactor">
    <cofactor evidence="13">
        <name>a divalent metal cation</name>
        <dbReference type="ChEBI" id="CHEBI:60240"/>
    </cofactor>
</comment>
<comment type="similarity">
    <text evidence="13">Belongs to the NAD kinase family.</text>
</comment>
<dbReference type="GO" id="GO:0042132">
    <property type="term" value="F:fructose 1,6-bisphosphate 1-phosphatase activity"/>
    <property type="evidence" value="ECO:0007669"/>
    <property type="project" value="UniProtKB-EC"/>
</dbReference>
<comment type="similarity">
    <text evidence="12">Belongs to the inositol monophosphatase superfamily. FBPase class 4 family.</text>
</comment>
<keyword evidence="13" id="KW-0963">Cytoplasm</keyword>
<dbReference type="GO" id="GO:0019674">
    <property type="term" value="P:NAD+ metabolic process"/>
    <property type="evidence" value="ECO:0007669"/>
    <property type="project" value="InterPro"/>
</dbReference>
<keyword evidence="9 13" id="KW-0521">NADP</keyword>
<evidence type="ECO:0000256" key="9">
    <source>
        <dbReference type="ARBA" id="ARBA00022857"/>
    </source>
</evidence>
<comment type="catalytic activity">
    <reaction evidence="13">
        <text>NAD(+) + ATP = ADP + NADP(+) + H(+)</text>
        <dbReference type="Rhea" id="RHEA:18629"/>
        <dbReference type="ChEBI" id="CHEBI:15378"/>
        <dbReference type="ChEBI" id="CHEBI:30616"/>
        <dbReference type="ChEBI" id="CHEBI:57540"/>
        <dbReference type="ChEBI" id="CHEBI:58349"/>
        <dbReference type="ChEBI" id="CHEBI:456216"/>
        <dbReference type="EC" id="2.7.1.23"/>
    </reaction>
</comment>
<dbReference type="GO" id="GO:0008934">
    <property type="term" value="F:inositol monophosphate 1-phosphatase activity"/>
    <property type="evidence" value="ECO:0007669"/>
    <property type="project" value="InterPro"/>
</dbReference>
<dbReference type="RefSeq" id="WP_090379041.1">
    <property type="nucleotide sequence ID" value="NZ_FNLC01000001.1"/>
</dbReference>
<dbReference type="GO" id="GO:0046872">
    <property type="term" value="F:metal ion binding"/>
    <property type="evidence" value="ECO:0007669"/>
    <property type="project" value="UniProtKB-UniRule"/>
</dbReference>
<dbReference type="OrthoDB" id="58111at2157"/>
<comment type="catalytic activity">
    <reaction evidence="2">
        <text>beta-D-fructose 1,6-bisphosphate + H2O = beta-D-fructose 6-phosphate + phosphate</text>
        <dbReference type="Rhea" id="RHEA:11064"/>
        <dbReference type="ChEBI" id="CHEBI:15377"/>
        <dbReference type="ChEBI" id="CHEBI:32966"/>
        <dbReference type="ChEBI" id="CHEBI:43474"/>
        <dbReference type="ChEBI" id="CHEBI:57634"/>
        <dbReference type="EC" id="3.1.3.11"/>
    </reaction>
</comment>
<dbReference type="InterPro" id="IPR017438">
    <property type="entry name" value="ATP-NAD_kinase_N"/>
</dbReference>
<evidence type="ECO:0000256" key="1">
    <source>
        <dbReference type="ARBA" id="ARBA00001033"/>
    </source>
</evidence>
<dbReference type="FunFam" id="3.30.540.10:FF:000003">
    <property type="entry name" value="Inositol-1-monophosphatase"/>
    <property type="match status" value="1"/>
</dbReference>
<keyword evidence="10 13" id="KW-0520">NAD</keyword>
<dbReference type="STRING" id="1095778.SAMN04489842_1327"/>
<evidence type="ECO:0000256" key="2">
    <source>
        <dbReference type="ARBA" id="ARBA00001273"/>
    </source>
</evidence>
<dbReference type="GO" id="GO:0005737">
    <property type="term" value="C:cytoplasm"/>
    <property type="evidence" value="ECO:0007669"/>
    <property type="project" value="UniProtKB-SubCell"/>
</dbReference>
<keyword evidence="16" id="KW-1185">Reference proteome</keyword>
<dbReference type="InterPro" id="IPR017437">
    <property type="entry name" value="ATP-NAD_kinase_PpnK-typ_C"/>
</dbReference>
<dbReference type="GO" id="GO:0003951">
    <property type="term" value="F:NAD+ kinase activity"/>
    <property type="evidence" value="ECO:0007669"/>
    <property type="project" value="UniProtKB-UniRule"/>
</dbReference>
<dbReference type="PROSITE" id="PS00629">
    <property type="entry name" value="IMP_1"/>
    <property type="match status" value="1"/>
</dbReference>
<dbReference type="HAMAP" id="MF_00361">
    <property type="entry name" value="NAD_kinase"/>
    <property type="match status" value="1"/>
</dbReference>
<evidence type="ECO:0000313" key="16">
    <source>
        <dbReference type="Proteomes" id="UP000198848"/>
    </source>
</evidence>
<dbReference type="Proteomes" id="UP000198848">
    <property type="component" value="Unassembled WGS sequence"/>
</dbReference>
<accession>A0A1H1C9Z1</accession>
<dbReference type="GO" id="GO:0006020">
    <property type="term" value="P:inositol metabolic process"/>
    <property type="evidence" value="ECO:0007669"/>
    <property type="project" value="TreeGrafter"/>
</dbReference>
<evidence type="ECO:0000256" key="10">
    <source>
        <dbReference type="ARBA" id="ARBA00023027"/>
    </source>
</evidence>
<keyword evidence="6 13" id="KW-0418">Kinase</keyword>
<comment type="subcellular location">
    <subcellularLocation>
        <location evidence="13">Cytoplasm</location>
    </subcellularLocation>
</comment>
<evidence type="ECO:0000256" key="3">
    <source>
        <dbReference type="ARBA" id="ARBA00001946"/>
    </source>
</evidence>
<comment type="catalytic activity">
    <reaction evidence="1">
        <text>a myo-inositol phosphate + H2O = myo-inositol + phosphate</text>
        <dbReference type="Rhea" id="RHEA:24056"/>
        <dbReference type="ChEBI" id="CHEBI:15377"/>
        <dbReference type="ChEBI" id="CHEBI:17268"/>
        <dbReference type="ChEBI" id="CHEBI:43474"/>
        <dbReference type="ChEBI" id="CHEBI:84139"/>
        <dbReference type="EC" id="3.1.3.25"/>
    </reaction>
</comment>
<keyword evidence="8 14" id="KW-0460">Magnesium</keyword>
<dbReference type="InterPro" id="IPR020550">
    <property type="entry name" value="Inositol_monophosphatase_CS"/>
</dbReference>
<proteinExistence type="inferred from homology"/>
<dbReference type="InterPro" id="IPR033942">
    <property type="entry name" value="IMPase"/>
</dbReference>
<dbReference type="InterPro" id="IPR000760">
    <property type="entry name" value="Inositol_monophosphatase-like"/>
</dbReference>
<keyword evidence="7" id="KW-0378">Hydrolase</keyword>
<dbReference type="Pfam" id="PF01513">
    <property type="entry name" value="NAD_kinase"/>
    <property type="match status" value="1"/>
</dbReference>
<dbReference type="PANTHER" id="PTHR20854">
    <property type="entry name" value="INOSITOL MONOPHOSPHATASE"/>
    <property type="match status" value="1"/>
</dbReference>
<evidence type="ECO:0000256" key="8">
    <source>
        <dbReference type="ARBA" id="ARBA00022842"/>
    </source>
</evidence>
<keyword evidence="5 14" id="KW-0479">Metal-binding</keyword>
<evidence type="ECO:0000256" key="11">
    <source>
        <dbReference type="ARBA" id="ARBA00023277"/>
    </source>
</evidence>
<dbReference type="Pfam" id="PF20143">
    <property type="entry name" value="NAD_kinase_C"/>
    <property type="match status" value="1"/>
</dbReference>
<dbReference type="SUPFAM" id="SSF56655">
    <property type="entry name" value="Carbohydrate phosphatase"/>
    <property type="match status" value="1"/>
</dbReference>
<dbReference type="CDD" id="cd01639">
    <property type="entry name" value="IMPase"/>
    <property type="match status" value="1"/>
</dbReference>
<reference evidence="16" key="1">
    <citation type="submission" date="2016-10" db="EMBL/GenBank/DDBJ databases">
        <authorList>
            <person name="Varghese N."/>
            <person name="Submissions S."/>
        </authorList>
    </citation>
    <scope>NUCLEOTIDE SEQUENCE [LARGE SCALE GENOMIC DNA]</scope>
    <source>
        <strain evidence="16">DSM 24767</strain>
    </source>
</reference>
<dbReference type="Gene3D" id="3.40.190.80">
    <property type="match status" value="1"/>
</dbReference>
<feature type="binding site" evidence="13">
    <location>
        <position position="152"/>
    </location>
    <ligand>
        <name>NAD(+)</name>
        <dbReference type="ChEBI" id="CHEBI:57540"/>
    </ligand>
</feature>
<dbReference type="GO" id="GO:0005524">
    <property type="term" value="F:ATP binding"/>
    <property type="evidence" value="ECO:0007669"/>
    <property type="project" value="UniProtKB-KW"/>
</dbReference>
<feature type="binding site" evidence="13">
    <location>
        <begin position="67"/>
        <end position="68"/>
    </location>
    <ligand>
        <name>NAD(+)</name>
        <dbReference type="ChEBI" id="CHEBI:57540"/>
    </ligand>
</feature>
<keyword evidence="11" id="KW-0119">Carbohydrate metabolism</keyword>
<feature type="binding site" evidence="14">
    <location>
        <position position="389"/>
    </location>
    <ligand>
        <name>Mg(2+)</name>
        <dbReference type="ChEBI" id="CHEBI:18420"/>
        <label>1</label>
        <note>catalytic</note>
    </ligand>
</feature>